<name>A0AAN4ASR2_9FUSO</name>
<dbReference type="RefSeq" id="WP_005956819.1">
    <property type="nucleotide sequence ID" value="NZ_ALKK01000062.1"/>
</dbReference>
<evidence type="ECO:0000313" key="1">
    <source>
        <dbReference type="EMBL" id="EJU16248.1"/>
    </source>
</evidence>
<comment type="caution">
    <text evidence="1">The sequence shown here is derived from an EMBL/GenBank/DDBJ whole genome shotgun (WGS) entry which is preliminary data.</text>
</comment>
<protein>
    <submittedName>
        <fullName evidence="1">Uncharacterized protein</fullName>
    </submittedName>
</protein>
<evidence type="ECO:0000313" key="2">
    <source>
        <dbReference type="Proteomes" id="UP000003120"/>
    </source>
</evidence>
<organism evidence="1 2">
    <name type="scientific">Fusobacterium necrophorum subsp. funduliforme Fnf 1007</name>
    <dbReference type="NCBI Taxonomy" id="1161424"/>
    <lineage>
        <taxon>Bacteria</taxon>
        <taxon>Fusobacteriati</taxon>
        <taxon>Fusobacteriota</taxon>
        <taxon>Fusobacteriia</taxon>
        <taxon>Fusobacteriales</taxon>
        <taxon>Fusobacteriaceae</taxon>
        <taxon>Fusobacterium</taxon>
    </lineage>
</organism>
<dbReference type="Proteomes" id="UP000003120">
    <property type="component" value="Unassembled WGS sequence"/>
</dbReference>
<dbReference type="GeneID" id="75076834"/>
<sequence>MMKLAKILLFPLVVIGLILKAYDKAYEYIQYKFRIRKKWKSTDKAEDWWI</sequence>
<dbReference type="AlphaFoldDB" id="A0AAN4ASR2"/>
<dbReference type="EMBL" id="ALKK01000062">
    <property type="protein sequence ID" value="EJU16248.1"/>
    <property type="molecule type" value="Genomic_DNA"/>
</dbReference>
<accession>A0AAN4ASR2</accession>
<proteinExistence type="predicted"/>
<reference evidence="1 2" key="1">
    <citation type="submission" date="2012-07" db="EMBL/GenBank/DDBJ databases">
        <authorList>
            <person name="Durkin A.S."/>
            <person name="McCorrison J."/>
            <person name="Torralba M."/>
            <person name="Gillis M."/>
            <person name="Methe B."/>
            <person name="Sutton G."/>
            <person name="Nelson K.E."/>
        </authorList>
    </citation>
    <scope>NUCLEOTIDE SEQUENCE [LARGE SCALE GENOMIC DNA]</scope>
    <source>
        <strain evidence="1 2">Fnf 1007</strain>
    </source>
</reference>
<gene>
    <name evidence="1" type="ORF">HMPREF1127_0968</name>
</gene>